<gene>
    <name evidence="1" type="ORF">L6164_023734</name>
</gene>
<protein>
    <submittedName>
        <fullName evidence="1">Uncharacterized protein</fullName>
    </submittedName>
</protein>
<comment type="caution">
    <text evidence="1">The sequence shown here is derived from an EMBL/GenBank/DDBJ whole genome shotgun (WGS) entry which is preliminary data.</text>
</comment>
<keyword evidence="2" id="KW-1185">Reference proteome</keyword>
<organism evidence="1 2">
    <name type="scientific">Bauhinia variegata</name>
    <name type="common">Purple orchid tree</name>
    <name type="synonym">Phanera variegata</name>
    <dbReference type="NCBI Taxonomy" id="167791"/>
    <lineage>
        <taxon>Eukaryota</taxon>
        <taxon>Viridiplantae</taxon>
        <taxon>Streptophyta</taxon>
        <taxon>Embryophyta</taxon>
        <taxon>Tracheophyta</taxon>
        <taxon>Spermatophyta</taxon>
        <taxon>Magnoliopsida</taxon>
        <taxon>eudicotyledons</taxon>
        <taxon>Gunneridae</taxon>
        <taxon>Pentapetalae</taxon>
        <taxon>rosids</taxon>
        <taxon>fabids</taxon>
        <taxon>Fabales</taxon>
        <taxon>Fabaceae</taxon>
        <taxon>Cercidoideae</taxon>
        <taxon>Cercideae</taxon>
        <taxon>Bauhiniinae</taxon>
        <taxon>Bauhinia</taxon>
    </lineage>
</organism>
<proteinExistence type="predicted"/>
<evidence type="ECO:0000313" key="2">
    <source>
        <dbReference type="Proteomes" id="UP000828941"/>
    </source>
</evidence>
<accession>A0ACB9MJ42</accession>
<dbReference type="Proteomes" id="UP000828941">
    <property type="component" value="Chromosome 9"/>
</dbReference>
<sequence>MSIILRSTEKLINSSKSLMTKSEISILPEPREWEVDTGMAAMSHIMFMQNTCNGQDEIPEGEDSHGCFHHLLHRYFRSCLGYHLHAE</sequence>
<reference evidence="1 2" key="1">
    <citation type="journal article" date="2022" name="DNA Res.">
        <title>Chromosomal-level genome assembly of the orchid tree Bauhinia variegata (Leguminosae; Cercidoideae) supports the allotetraploid origin hypothesis of Bauhinia.</title>
        <authorList>
            <person name="Zhong Y."/>
            <person name="Chen Y."/>
            <person name="Zheng D."/>
            <person name="Pang J."/>
            <person name="Liu Y."/>
            <person name="Luo S."/>
            <person name="Meng S."/>
            <person name="Qian L."/>
            <person name="Wei D."/>
            <person name="Dai S."/>
            <person name="Zhou R."/>
        </authorList>
    </citation>
    <scope>NUCLEOTIDE SEQUENCE [LARGE SCALE GENOMIC DNA]</scope>
    <source>
        <strain evidence="1">BV-YZ2020</strain>
    </source>
</reference>
<evidence type="ECO:0000313" key="1">
    <source>
        <dbReference type="EMBL" id="KAI4324177.1"/>
    </source>
</evidence>
<dbReference type="EMBL" id="CM039434">
    <property type="protein sequence ID" value="KAI4324177.1"/>
    <property type="molecule type" value="Genomic_DNA"/>
</dbReference>
<name>A0ACB9MJ42_BAUVA</name>